<evidence type="ECO:0000313" key="2">
    <source>
        <dbReference type="Proteomes" id="UP001230426"/>
    </source>
</evidence>
<proteinExistence type="predicted"/>
<dbReference type="EMBL" id="JAUSRB010000002">
    <property type="protein sequence ID" value="MDP9864318.1"/>
    <property type="molecule type" value="Genomic_DNA"/>
</dbReference>
<sequence length="107" mass="11685">MYEVFRQKRRAVCAGAEQRQALRLRAADMFAGGIRPPRVAQQLGVTRKSAYEWHRAWQIAGKAALASKGASGTGCKLTDEQLTHLETALEQGAATYASAGRRRGSPR</sequence>
<accession>A0ABT9R504</accession>
<gene>
    <name evidence="1" type="ORF">J2S55_003584</name>
</gene>
<protein>
    <submittedName>
        <fullName evidence="1">Transposase</fullName>
    </submittedName>
</protein>
<dbReference type="Pfam" id="PF13384">
    <property type="entry name" value="HTH_23"/>
    <property type="match status" value="1"/>
</dbReference>
<evidence type="ECO:0000313" key="1">
    <source>
        <dbReference type="EMBL" id="MDP9864318.1"/>
    </source>
</evidence>
<comment type="caution">
    <text evidence="1">The sequence shown here is derived from an EMBL/GenBank/DDBJ whole genome shotgun (WGS) entry which is preliminary data.</text>
</comment>
<dbReference type="SUPFAM" id="SSF46689">
    <property type="entry name" value="Homeodomain-like"/>
    <property type="match status" value="1"/>
</dbReference>
<keyword evidence="2" id="KW-1185">Reference proteome</keyword>
<dbReference type="RefSeq" id="WP_306861984.1">
    <property type="nucleotide sequence ID" value="NZ_JAUSRB010000002.1"/>
</dbReference>
<dbReference type="InterPro" id="IPR009057">
    <property type="entry name" value="Homeodomain-like_sf"/>
</dbReference>
<dbReference type="Proteomes" id="UP001230426">
    <property type="component" value="Unassembled WGS sequence"/>
</dbReference>
<reference evidence="1 2" key="1">
    <citation type="submission" date="2023-07" db="EMBL/GenBank/DDBJ databases">
        <title>Sequencing the genomes of 1000 actinobacteria strains.</title>
        <authorList>
            <person name="Klenk H.-P."/>
        </authorList>
    </citation>
    <scope>NUCLEOTIDE SEQUENCE [LARGE SCALE GENOMIC DNA]</scope>
    <source>
        <strain evidence="1 2">DSM 44109</strain>
    </source>
</reference>
<name>A0ABT9R504_9ACTN</name>
<organism evidence="1 2">
    <name type="scientific">Streptosporangium brasiliense</name>
    <dbReference type="NCBI Taxonomy" id="47480"/>
    <lineage>
        <taxon>Bacteria</taxon>
        <taxon>Bacillati</taxon>
        <taxon>Actinomycetota</taxon>
        <taxon>Actinomycetes</taxon>
        <taxon>Streptosporangiales</taxon>
        <taxon>Streptosporangiaceae</taxon>
        <taxon>Streptosporangium</taxon>
    </lineage>
</organism>